<keyword evidence="4 11" id="KW-1134">Transmembrane beta strand</keyword>
<keyword evidence="6" id="KW-0732">Signal</keyword>
<organism evidence="16 17">
    <name type="scientific">Chitinimonas lacunae</name>
    <dbReference type="NCBI Taxonomy" id="1963018"/>
    <lineage>
        <taxon>Bacteria</taxon>
        <taxon>Pseudomonadati</taxon>
        <taxon>Pseudomonadota</taxon>
        <taxon>Betaproteobacteria</taxon>
        <taxon>Neisseriales</taxon>
        <taxon>Chitinibacteraceae</taxon>
        <taxon>Chitinimonas</taxon>
    </lineage>
</organism>
<comment type="similarity">
    <text evidence="2 11 12">Belongs to the TonB-dependent receptor family.</text>
</comment>
<accession>A0ABV8MQE8</accession>
<keyword evidence="7 12" id="KW-0798">TonB box</keyword>
<evidence type="ECO:0000259" key="15">
    <source>
        <dbReference type="Pfam" id="PF07715"/>
    </source>
</evidence>
<evidence type="ECO:0000256" key="11">
    <source>
        <dbReference type="PROSITE-ProRule" id="PRU01360"/>
    </source>
</evidence>
<name>A0ABV8MQE8_9NEIS</name>
<feature type="domain" description="TonB-dependent receptor-like beta-barrel" evidence="14">
    <location>
        <begin position="232"/>
        <end position="656"/>
    </location>
</feature>
<keyword evidence="3 11" id="KW-0813">Transport</keyword>
<dbReference type="InterPro" id="IPR012910">
    <property type="entry name" value="Plug_dom"/>
</dbReference>
<evidence type="ECO:0000256" key="3">
    <source>
        <dbReference type="ARBA" id="ARBA00022448"/>
    </source>
</evidence>
<dbReference type="SUPFAM" id="SSF56935">
    <property type="entry name" value="Porins"/>
    <property type="match status" value="1"/>
</dbReference>
<evidence type="ECO:0000256" key="4">
    <source>
        <dbReference type="ARBA" id="ARBA00022452"/>
    </source>
</evidence>
<dbReference type="EMBL" id="JBHSBU010000001">
    <property type="protein sequence ID" value="MFC4160397.1"/>
    <property type="molecule type" value="Genomic_DNA"/>
</dbReference>
<feature type="compositionally biased region" description="Basic and acidic residues" evidence="13">
    <location>
        <begin position="179"/>
        <end position="193"/>
    </location>
</feature>
<protein>
    <submittedName>
        <fullName evidence="16">TonB-dependent receptor plug domain-containing protein</fullName>
    </submittedName>
</protein>
<feature type="region of interest" description="Disordered" evidence="13">
    <location>
        <begin position="179"/>
        <end position="205"/>
    </location>
</feature>
<feature type="region of interest" description="Disordered" evidence="13">
    <location>
        <begin position="1"/>
        <end position="20"/>
    </location>
</feature>
<comment type="caution">
    <text evidence="16">The sequence shown here is derived from an EMBL/GenBank/DDBJ whole genome shotgun (WGS) entry which is preliminary data.</text>
</comment>
<reference evidence="17" key="1">
    <citation type="journal article" date="2019" name="Int. J. Syst. Evol. Microbiol.">
        <title>The Global Catalogue of Microorganisms (GCM) 10K type strain sequencing project: providing services to taxonomists for standard genome sequencing and annotation.</title>
        <authorList>
            <consortium name="The Broad Institute Genomics Platform"/>
            <consortium name="The Broad Institute Genome Sequencing Center for Infectious Disease"/>
            <person name="Wu L."/>
            <person name="Ma J."/>
        </authorList>
    </citation>
    <scope>NUCLEOTIDE SEQUENCE [LARGE SCALE GENOMIC DNA]</scope>
    <source>
        <strain evidence="17">LMG 29894</strain>
    </source>
</reference>
<keyword evidence="17" id="KW-1185">Reference proteome</keyword>
<feature type="compositionally biased region" description="Polar residues" evidence="13">
    <location>
        <begin position="234"/>
        <end position="246"/>
    </location>
</feature>
<dbReference type="Proteomes" id="UP001595791">
    <property type="component" value="Unassembled WGS sequence"/>
</dbReference>
<dbReference type="InterPro" id="IPR036942">
    <property type="entry name" value="Beta-barrel_TonB_sf"/>
</dbReference>
<feature type="domain" description="TonB-dependent receptor plug" evidence="15">
    <location>
        <begin position="24"/>
        <end position="118"/>
    </location>
</feature>
<dbReference type="PROSITE" id="PS52016">
    <property type="entry name" value="TONB_DEPENDENT_REC_3"/>
    <property type="match status" value="1"/>
</dbReference>
<dbReference type="Gene3D" id="2.170.130.10">
    <property type="entry name" value="TonB-dependent receptor, plug domain"/>
    <property type="match status" value="1"/>
</dbReference>
<evidence type="ECO:0000313" key="16">
    <source>
        <dbReference type="EMBL" id="MFC4160397.1"/>
    </source>
</evidence>
<keyword evidence="8 11" id="KW-0472">Membrane</keyword>
<evidence type="ECO:0000256" key="8">
    <source>
        <dbReference type="ARBA" id="ARBA00023136"/>
    </source>
</evidence>
<dbReference type="InterPro" id="IPR039426">
    <property type="entry name" value="TonB-dep_rcpt-like"/>
</dbReference>
<gene>
    <name evidence="16" type="ORF">ACFOW7_13725</name>
</gene>
<dbReference type="RefSeq" id="WP_378165178.1">
    <property type="nucleotide sequence ID" value="NZ_JBHSBU010000001.1"/>
</dbReference>
<evidence type="ECO:0000256" key="7">
    <source>
        <dbReference type="ARBA" id="ARBA00023077"/>
    </source>
</evidence>
<feature type="region of interest" description="Disordered" evidence="13">
    <location>
        <begin position="448"/>
        <end position="480"/>
    </location>
</feature>
<evidence type="ECO:0000256" key="13">
    <source>
        <dbReference type="SAM" id="MobiDB-lite"/>
    </source>
</evidence>
<sequence length="694" mass="78280">MQKVEEVVVTGRQETTTEERQRQTATKLIFGRDELDRYGDSNLGDVLKRLPGVTLGGVPGRGGEIRMRGLGQGYTQILINDEPMARGFSLDSLSPDMVERIEITRGPLAEHSARAVAGTINIVLRQDVRKRQNEARLSAGFEHRGFQPGVSLQHSDKTETLSYTLAAALNRFDQRLHSEVEEQGRASDGRQNFDETSQAEQRNRGHMLHLAPRLNWRLGQGESLVVQGFGFSRHGSSQGRTLTERTLSGPRDPLAYPETLSSSDNDHQMVRLNATWQGRFVQRGRFNVRLGTSLHRNERQQQTESRDTAGELRRLVEDDSKTREQGWSGNGKWTLPLGVDKHMLAFGYNAEWSRRRERRQKLENGLPQQTDFGEQYEARTAQLAGFVQDEWEVTPQWALYGGLRWEGIETASQGGMSQRHRSSVWSPSLQGVWRLSAEAKDQVRFGLSRSYKTPNPGDLLGRGWRSTDNSPTAPDQYGNPDLKPELAWGLDFAFERYLSQGGLVSVSAFSRRIDNLIRRRTELLDGRWIAVPRNIARARTNGIELEAKVRLAELVDSELALDLRANYGRYWSSVAGVPGPDNRLADQIPQSLNLGFDYRLRSLPLSVGATVNWTPAYRVRVSEGETTRTGSKGVIDAYGLWRFSPAAQLRLSAGNLRHADYRQGSEIDLGGSQRTRQQDHRTYTSWNAVLELKF</sequence>
<dbReference type="CDD" id="cd01347">
    <property type="entry name" value="ligand_gated_channel"/>
    <property type="match status" value="1"/>
</dbReference>
<proteinExistence type="inferred from homology"/>
<dbReference type="InterPro" id="IPR037066">
    <property type="entry name" value="Plug_dom_sf"/>
</dbReference>
<dbReference type="Gene3D" id="2.40.170.20">
    <property type="entry name" value="TonB-dependent receptor, beta-barrel domain"/>
    <property type="match status" value="1"/>
</dbReference>
<keyword evidence="9 16" id="KW-0675">Receptor</keyword>
<dbReference type="InterPro" id="IPR000531">
    <property type="entry name" value="Beta-barrel_TonB"/>
</dbReference>
<dbReference type="PANTHER" id="PTHR30069:SF29">
    <property type="entry name" value="HEMOGLOBIN AND HEMOGLOBIN-HAPTOGLOBIN-BINDING PROTEIN 1-RELATED"/>
    <property type="match status" value="1"/>
</dbReference>
<dbReference type="Pfam" id="PF07715">
    <property type="entry name" value="Plug"/>
    <property type="match status" value="1"/>
</dbReference>
<evidence type="ECO:0000259" key="14">
    <source>
        <dbReference type="Pfam" id="PF00593"/>
    </source>
</evidence>
<evidence type="ECO:0000256" key="5">
    <source>
        <dbReference type="ARBA" id="ARBA00022692"/>
    </source>
</evidence>
<feature type="region of interest" description="Disordered" evidence="13">
    <location>
        <begin position="232"/>
        <end position="252"/>
    </location>
</feature>
<dbReference type="PANTHER" id="PTHR30069">
    <property type="entry name" value="TONB-DEPENDENT OUTER MEMBRANE RECEPTOR"/>
    <property type="match status" value="1"/>
</dbReference>
<evidence type="ECO:0000256" key="9">
    <source>
        <dbReference type="ARBA" id="ARBA00023170"/>
    </source>
</evidence>
<evidence type="ECO:0000256" key="6">
    <source>
        <dbReference type="ARBA" id="ARBA00022729"/>
    </source>
</evidence>
<evidence type="ECO:0000256" key="10">
    <source>
        <dbReference type="ARBA" id="ARBA00023237"/>
    </source>
</evidence>
<evidence type="ECO:0000256" key="1">
    <source>
        <dbReference type="ARBA" id="ARBA00004571"/>
    </source>
</evidence>
<keyword evidence="5 11" id="KW-0812">Transmembrane</keyword>
<evidence type="ECO:0000313" key="17">
    <source>
        <dbReference type="Proteomes" id="UP001595791"/>
    </source>
</evidence>
<comment type="subcellular location">
    <subcellularLocation>
        <location evidence="1 11">Cell outer membrane</location>
        <topology evidence="1 11">Multi-pass membrane protein</topology>
    </subcellularLocation>
</comment>
<evidence type="ECO:0000256" key="12">
    <source>
        <dbReference type="RuleBase" id="RU003357"/>
    </source>
</evidence>
<evidence type="ECO:0000256" key="2">
    <source>
        <dbReference type="ARBA" id="ARBA00009810"/>
    </source>
</evidence>
<dbReference type="Pfam" id="PF00593">
    <property type="entry name" value="TonB_dep_Rec_b-barrel"/>
    <property type="match status" value="1"/>
</dbReference>
<keyword evidence="10 11" id="KW-0998">Cell outer membrane</keyword>